<feature type="transmembrane region" description="Helical" evidence="1">
    <location>
        <begin position="49"/>
        <end position="70"/>
    </location>
</feature>
<keyword evidence="1" id="KW-0812">Transmembrane</keyword>
<reference evidence="2" key="2">
    <citation type="submission" date="2025-08" db="UniProtKB">
        <authorList>
            <consortium name="Ensembl"/>
        </authorList>
    </citation>
    <scope>IDENTIFICATION</scope>
</reference>
<dbReference type="AlphaFoldDB" id="A0A803V6Z0"/>
<reference evidence="2" key="3">
    <citation type="submission" date="2025-09" db="UniProtKB">
        <authorList>
            <consortium name="Ensembl"/>
        </authorList>
    </citation>
    <scope>IDENTIFICATION</scope>
</reference>
<dbReference type="Proteomes" id="UP000016665">
    <property type="component" value="Chromosome 6"/>
</dbReference>
<keyword evidence="3" id="KW-1185">Reference proteome</keyword>
<protein>
    <submittedName>
        <fullName evidence="2">Uncharacterized protein</fullName>
    </submittedName>
</protein>
<organism evidence="2 3">
    <name type="scientific">Ficedula albicollis</name>
    <name type="common">Collared flycatcher</name>
    <name type="synonym">Muscicapa albicollis</name>
    <dbReference type="NCBI Taxonomy" id="59894"/>
    <lineage>
        <taxon>Eukaryota</taxon>
        <taxon>Metazoa</taxon>
        <taxon>Chordata</taxon>
        <taxon>Craniata</taxon>
        <taxon>Vertebrata</taxon>
        <taxon>Euteleostomi</taxon>
        <taxon>Archelosauria</taxon>
        <taxon>Archosauria</taxon>
        <taxon>Dinosauria</taxon>
        <taxon>Saurischia</taxon>
        <taxon>Theropoda</taxon>
        <taxon>Coelurosauria</taxon>
        <taxon>Aves</taxon>
        <taxon>Neognathae</taxon>
        <taxon>Neoaves</taxon>
        <taxon>Telluraves</taxon>
        <taxon>Australaves</taxon>
        <taxon>Passeriformes</taxon>
        <taxon>Muscicapidae</taxon>
        <taxon>Ficedula</taxon>
    </lineage>
</organism>
<sequence length="115" mass="12639">MEIFSLLHRYLLLNISLFFFAATDLLLAWNPICLGLVEGVIGKVQLHSGMCFVGKVGRVTITGLIVLIFYCLKTGALFFFAATDLLLAWNPICLGLVEGVIGKVQLHSGMCFVLF</sequence>
<evidence type="ECO:0000256" key="1">
    <source>
        <dbReference type="SAM" id="Phobius"/>
    </source>
</evidence>
<keyword evidence="1" id="KW-0472">Membrane</keyword>
<name>A0A803V6Z0_FICAL</name>
<dbReference type="Ensembl" id="ENSFALT00000045262.1">
    <property type="protein sequence ID" value="ENSFALP00000018496.1"/>
    <property type="gene ID" value="ENSFALG00000024667.1"/>
</dbReference>
<accession>A0A803V6Z0</accession>
<evidence type="ECO:0000313" key="3">
    <source>
        <dbReference type="Proteomes" id="UP000016665"/>
    </source>
</evidence>
<reference evidence="2 3" key="1">
    <citation type="journal article" date="2012" name="Nature">
        <title>The genomic landscape of species divergence in Ficedula flycatchers.</title>
        <authorList>
            <person name="Ellegren H."/>
            <person name="Smeds L."/>
            <person name="Burri R."/>
            <person name="Olason P.I."/>
            <person name="Backstrom N."/>
            <person name="Kawakami T."/>
            <person name="Kunstner A."/>
            <person name="Makinen H."/>
            <person name="Nadachowska-Brzyska K."/>
            <person name="Qvarnstrom A."/>
            <person name="Uebbing S."/>
            <person name="Wolf J.B."/>
        </authorList>
    </citation>
    <scope>NUCLEOTIDE SEQUENCE [LARGE SCALE GENOMIC DNA]</scope>
</reference>
<keyword evidence="1" id="KW-1133">Transmembrane helix</keyword>
<feature type="transmembrane region" description="Helical" evidence="1">
    <location>
        <begin position="12"/>
        <end position="37"/>
    </location>
</feature>
<proteinExistence type="predicted"/>
<evidence type="ECO:0000313" key="2">
    <source>
        <dbReference type="Ensembl" id="ENSFALP00000018496.1"/>
    </source>
</evidence>